<dbReference type="InterPro" id="IPR004602">
    <property type="entry name" value="UvrA"/>
</dbReference>
<comment type="caution">
    <text evidence="18">The sequence shown here is derived from an EMBL/GenBank/DDBJ whole genome shotgun (WGS) entry which is preliminary data.</text>
</comment>
<keyword evidence="6" id="KW-0227">DNA damage</keyword>
<evidence type="ECO:0000256" key="9">
    <source>
        <dbReference type="ARBA" id="ARBA00022833"/>
    </source>
</evidence>
<evidence type="ECO:0000256" key="1">
    <source>
        <dbReference type="ARBA" id="ARBA00004496"/>
    </source>
</evidence>
<dbReference type="NCBIfam" id="TIGR00630">
    <property type="entry name" value="uvra"/>
    <property type="match status" value="1"/>
</dbReference>
<keyword evidence="13" id="KW-0234">DNA repair</keyword>
<evidence type="ECO:0000256" key="5">
    <source>
        <dbReference type="ARBA" id="ARBA00022741"/>
    </source>
</evidence>
<evidence type="ECO:0000256" key="14">
    <source>
        <dbReference type="ARBA" id="ARBA00038000"/>
    </source>
</evidence>
<dbReference type="SUPFAM" id="SSF52540">
    <property type="entry name" value="P-loop containing nucleoside triphosphate hydrolases"/>
    <property type="match status" value="2"/>
</dbReference>
<dbReference type="Pfam" id="PF17760">
    <property type="entry name" value="UvrA_inter"/>
    <property type="match status" value="1"/>
</dbReference>
<keyword evidence="11" id="KW-0267">Excision nuclease</keyword>
<protein>
    <recommendedName>
        <fullName evidence="15">UvrABC system protein A</fullName>
    </recommendedName>
    <alternativeName>
        <fullName evidence="16">Excinuclease ABC subunit A</fullName>
    </alternativeName>
</protein>
<evidence type="ECO:0000313" key="19">
    <source>
        <dbReference type="Proteomes" id="UP001307705"/>
    </source>
</evidence>
<evidence type="ECO:0000256" key="13">
    <source>
        <dbReference type="ARBA" id="ARBA00023204"/>
    </source>
</evidence>
<accession>A0ABQ6Q128</accession>
<dbReference type="InterPro" id="IPR041552">
    <property type="entry name" value="UvrA_DNA-bd"/>
</dbReference>
<keyword evidence="10" id="KW-0067">ATP-binding</keyword>
<dbReference type="Gene3D" id="3.30.190.20">
    <property type="match status" value="1"/>
</dbReference>
<keyword evidence="4" id="KW-0677">Repeat</keyword>
<dbReference type="Gene3D" id="1.20.1580.10">
    <property type="entry name" value="ABC transporter ATPase like domain"/>
    <property type="match status" value="3"/>
</dbReference>
<dbReference type="PROSITE" id="PS00211">
    <property type="entry name" value="ABC_TRANSPORTER_1"/>
    <property type="match status" value="1"/>
</dbReference>
<comment type="similarity">
    <text evidence="14">Belongs to the ABC transporter superfamily. UvrA family.</text>
</comment>
<dbReference type="Proteomes" id="UP001307705">
    <property type="component" value="Unassembled WGS sequence"/>
</dbReference>
<evidence type="ECO:0000256" key="7">
    <source>
        <dbReference type="ARBA" id="ARBA00022769"/>
    </source>
</evidence>
<dbReference type="Gene3D" id="1.10.8.280">
    <property type="entry name" value="ABC transporter ATPase domain-like"/>
    <property type="match status" value="1"/>
</dbReference>
<dbReference type="EMBL" id="BTPE01000006">
    <property type="protein sequence ID" value="GMQ33879.1"/>
    <property type="molecule type" value="Genomic_DNA"/>
</dbReference>
<name>A0ABQ6Q128_9BACT</name>
<comment type="subcellular location">
    <subcellularLocation>
        <location evidence="1">Cytoplasm</location>
    </subcellularLocation>
</comment>
<gene>
    <name evidence="18" type="primary">uvrA_2</name>
    <name evidence="18" type="ORF">Ataiwa_21510</name>
</gene>
<evidence type="ECO:0000256" key="4">
    <source>
        <dbReference type="ARBA" id="ARBA00022737"/>
    </source>
</evidence>
<dbReference type="RefSeq" id="WP_338228709.1">
    <property type="nucleotide sequence ID" value="NZ_BTPE01000006.1"/>
</dbReference>
<dbReference type="PROSITE" id="PS50893">
    <property type="entry name" value="ABC_TRANSPORTER_2"/>
    <property type="match status" value="2"/>
</dbReference>
<dbReference type="InterPro" id="IPR017871">
    <property type="entry name" value="ABC_transporter-like_CS"/>
</dbReference>
<evidence type="ECO:0000256" key="8">
    <source>
        <dbReference type="ARBA" id="ARBA00022771"/>
    </source>
</evidence>
<dbReference type="InterPro" id="IPR003439">
    <property type="entry name" value="ABC_transporter-like_ATP-bd"/>
</dbReference>
<reference evidence="18 19" key="1">
    <citation type="submission" date="2023-08" db="EMBL/GenBank/DDBJ databases">
        <title>Draft genome sequence of Algoriphagus taiwanensis.</title>
        <authorList>
            <person name="Takatani N."/>
            <person name="Hosokawa M."/>
            <person name="Sawabe T."/>
        </authorList>
    </citation>
    <scope>NUCLEOTIDE SEQUENCE [LARGE SCALE GENOMIC DNA]</scope>
    <source>
        <strain evidence="18 19">JCM 19755</strain>
    </source>
</reference>
<keyword evidence="2" id="KW-0963">Cytoplasm</keyword>
<keyword evidence="19" id="KW-1185">Reference proteome</keyword>
<organism evidence="18 19">
    <name type="scientific">Algoriphagus taiwanensis</name>
    <dbReference type="NCBI Taxonomy" id="1445656"/>
    <lineage>
        <taxon>Bacteria</taxon>
        <taxon>Pseudomonadati</taxon>
        <taxon>Bacteroidota</taxon>
        <taxon>Cytophagia</taxon>
        <taxon>Cytophagales</taxon>
        <taxon>Cyclobacteriaceae</taxon>
        <taxon>Algoriphagus</taxon>
    </lineage>
</organism>
<keyword evidence="3" id="KW-0479">Metal-binding</keyword>
<sequence>MTLSTLPAIQDIDTLDPKEYIIIKNARVNNLKSLSVAIPRNEFVVITGLSGSGKSSLAFDTLFAEGQRMYVESLSSYARQFLGRMEKPDVEYIKGVAPAIAIQQKVSTKNPRSTVGTTTEIYDYLKLLFARVGKTFSPISGKEVKHHTVTDIVDYILSFEEGSKVMISCPLQVMKGRKIEQELELLLQKGYTRILINGEAFFVEDLLGEKKVPKGEYEILIDRASVKKDDEDNQFRIADSVQTALFEGHGDCKITIPDVETRSFSDRFELDGMSFELPSVNFFSFNNPYGACKRCEGFGNVLGIDRDLVIPDKELSVYEGAIAPWRGESSKQWLEPLLKKGIEFDFPIHRSYNELTEKEQELLWTGNKYFDGLNAFFEDLESKTYKIQYRVMLSRFRGRTTCPDCRGTRLRKDASYVKIDGKSITDLVLMPIEDALAFFKNLNLSDHEAKVANRLLKEITSRLEFMDQVGLGYLTLNRLTSTLSGGEYQRIKLATSLGSALVGSMYILDEPSIGLHPRDTDRLVGVLKELKNLGNTVIVVEHEEKVMKASDQIIDIGPDAGVNGGELLFQGKIEDLITSGNTYTAKYLRGEEKIFTKTGNRKWKDSITVKGARENNLKNLSVQFPLNTLTVVTGVSGSGKSTLIKKVLYPALGKMLGTVIDEGGKYDKIEGDYKRVTQVEFVDQDPIGKSSRSNPVTYVKAYDAIRNLFSEQPLSKQRGYKPAFFSFNVDGGRCEGCQGEGITTVEMQFMADIHLTCESCKGKRFKNEILEVKYKDKDISEVLDMTIDEALEFFKGKTQIVNRLQPLQEVGLGYIGMGQSSNTLSGGEAQRVKLASFLGKGGTKSGDHILFIFDEPTTGLHFHDISKLLHSINALIDQGHSVIIIEHNTEVIKSADWVIDLGPEGGNKGGHLTFAGTPEDLAKEEANFTGKYLSE</sequence>
<feature type="domain" description="ABC transporter" evidence="17">
    <location>
        <begin position="254"/>
        <end position="589"/>
    </location>
</feature>
<feature type="domain" description="ABC transporter" evidence="17">
    <location>
        <begin position="601"/>
        <end position="934"/>
    </location>
</feature>
<evidence type="ECO:0000256" key="6">
    <source>
        <dbReference type="ARBA" id="ARBA00022763"/>
    </source>
</evidence>
<evidence type="ECO:0000256" key="15">
    <source>
        <dbReference type="ARBA" id="ARBA00039316"/>
    </source>
</evidence>
<dbReference type="Pfam" id="PF17755">
    <property type="entry name" value="UvrA_DNA-bind"/>
    <property type="match status" value="1"/>
</dbReference>
<dbReference type="Gene3D" id="3.40.50.300">
    <property type="entry name" value="P-loop containing nucleotide triphosphate hydrolases"/>
    <property type="match status" value="3"/>
</dbReference>
<dbReference type="InterPro" id="IPR027417">
    <property type="entry name" value="P-loop_NTPase"/>
</dbReference>
<keyword evidence="12" id="KW-0238">DNA-binding</keyword>
<keyword evidence="8" id="KW-0863">Zinc-finger</keyword>
<evidence type="ECO:0000256" key="16">
    <source>
        <dbReference type="ARBA" id="ARBA00042156"/>
    </source>
</evidence>
<evidence type="ECO:0000313" key="18">
    <source>
        <dbReference type="EMBL" id="GMQ33879.1"/>
    </source>
</evidence>
<keyword evidence="9" id="KW-0862">Zinc</keyword>
<keyword evidence="5" id="KW-0547">Nucleotide-binding</keyword>
<evidence type="ECO:0000256" key="12">
    <source>
        <dbReference type="ARBA" id="ARBA00023125"/>
    </source>
</evidence>
<evidence type="ECO:0000256" key="10">
    <source>
        <dbReference type="ARBA" id="ARBA00022840"/>
    </source>
</evidence>
<keyword evidence="7" id="KW-0228">DNA excision</keyword>
<evidence type="ECO:0000256" key="11">
    <source>
        <dbReference type="ARBA" id="ARBA00022881"/>
    </source>
</evidence>
<evidence type="ECO:0000259" key="17">
    <source>
        <dbReference type="PROSITE" id="PS50893"/>
    </source>
</evidence>
<dbReference type="PANTHER" id="PTHR43152">
    <property type="entry name" value="UVRABC SYSTEM PROTEIN A"/>
    <property type="match status" value="1"/>
</dbReference>
<dbReference type="InterPro" id="IPR041102">
    <property type="entry name" value="UvrA_inter"/>
</dbReference>
<dbReference type="PANTHER" id="PTHR43152:SF3">
    <property type="entry name" value="UVRABC SYSTEM PROTEIN A"/>
    <property type="match status" value="1"/>
</dbReference>
<evidence type="ECO:0000256" key="2">
    <source>
        <dbReference type="ARBA" id="ARBA00022490"/>
    </source>
</evidence>
<evidence type="ECO:0000256" key="3">
    <source>
        <dbReference type="ARBA" id="ARBA00022723"/>
    </source>
</evidence>
<proteinExistence type="inferred from homology"/>